<name>A0A813ZZF8_9BILA</name>
<evidence type="ECO:0000256" key="12">
    <source>
        <dbReference type="SAM" id="Phobius"/>
    </source>
</evidence>
<evidence type="ECO:0000256" key="6">
    <source>
        <dbReference type="ARBA" id="ARBA00022989"/>
    </source>
</evidence>
<evidence type="ECO:0000256" key="11">
    <source>
        <dbReference type="RuleBase" id="RU000688"/>
    </source>
</evidence>
<evidence type="ECO:0000313" key="14">
    <source>
        <dbReference type="EMBL" id="CAF0905264.1"/>
    </source>
</evidence>
<evidence type="ECO:0000256" key="1">
    <source>
        <dbReference type="ARBA" id="ARBA00004651"/>
    </source>
</evidence>
<dbReference type="InterPro" id="IPR001611">
    <property type="entry name" value="Leu-rich_rpt"/>
</dbReference>
<dbReference type="PROSITE" id="PS00237">
    <property type="entry name" value="G_PROTEIN_RECEP_F1_1"/>
    <property type="match status" value="1"/>
</dbReference>
<dbReference type="InterPro" id="IPR017452">
    <property type="entry name" value="GPCR_Rhodpsn_7TM"/>
</dbReference>
<evidence type="ECO:0000256" key="5">
    <source>
        <dbReference type="ARBA" id="ARBA00022737"/>
    </source>
</evidence>
<feature type="transmembrane region" description="Helical" evidence="12">
    <location>
        <begin position="328"/>
        <end position="350"/>
    </location>
</feature>
<feature type="transmembrane region" description="Helical" evidence="12">
    <location>
        <begin position="6"/>
        <end position="29"/>
    </location>
</feature>
<dbReference type="GO" id="GO:0005886">
    <property type="term" value="C:plasma membrane"/>
    <property type="evidence" value="ECO:0007669"/>
    <property type="project" value="UniProtKB-SubCell"/>
</dbReference>
<dbReference type="Gene3D" id="3.80.10.10">
    <property type="entry name" value="Ribonuclease Inhibitor"/>
    <property type="match status" value="1"/>
</dbReference>
<dbReference type="GO" id="GO:0008528">
    <property type="term" value="F:G protein-coupled peptide receptor activity"/>
    <property type="evidence" value="ECO:0007669"/>
    <property type="project" value="TreeGrafter"/>
</dbReference>
<feature type="transmembrane region" description="Helical" evidence="12">
    <location>
        <begin position="495"/>
        <end position="518"/>
    </location>
</feature>
<dbReference type="PROSITE" id="PS51450">
    <property type="entry name" value="LRR"/>
    <property type="match status" value="2"/>
</dbReference>
<keyword evidence="5" id="KW-0677">Repeat</keyword>
<dbReference type="Gene3D" id="1.20.1070.10">
    <property type="entry name" value="Rhodopsin 7-helix transmembrane proteins"/>
    <property type="match status" value="1"/>
</dbReference>
<sequence length="662" mass="77474">MSFSKLLFHLYYIFGFLLNFHTISTCLILNDEIFCKSSNFYHYNPSSINNSVLISRSTFHLTNTYYSGILTDNIHKLIIDEYPYKTFQFPFSSSLTLHSLSIEHTNLNLFPTWLCTHNKNLSFIEIDYSHIEQILKHDLNLCSNLRILRISNSYLIQFTNSYNISISIEYLYLNNNNLTKISYENGLNLYQFPYLHILDLSYNQIKSTTSEDFNQTFSLTTLYLSYCNLELFQLNNKKYLTSLEILDLRGNNNLQTNKNWYDYLPHLMKIYFPYAHFCCHFKNERNLLTNENEKNLFSISFHSDPVCFPLPDQMTPCESLFSSNFSRLIFFLIVFISVISNLTALIVTIFRLITSSYNRWSISTLFSSNLALADFISSIYLIFIGIIDIHFHENFYIKTQLWTKSYLCTFAGFIYIFGIQSSIYALTLLTFERFYTILFSFKRQTQWPSKFTLIIISLGWFISLIIASLPLININNFHANSLCVPFRIENLFDRFYLSLLIIADLCFIGIIITCNGLICFNFSKSHVHTLNDARATLKILTLVIAICISRLPLIIFIFFALIIHPNSSNNVNNYGFHFNNIKLAILFLQPFSSCFNPFMYSSLSTFKWSTTTGFERPKPNRKSMEFSRFRSKSVGFKRGYHPLRMMSITSLDYRFSSLTDTS</sequence>
<evidence type="ECO:0000256" key="7">
    <source>
        <dbReference type="ARBA" id="ARBA00023040"/>
    </source>
</evidence>
<reference evidence="14" key="1">
    <citation type="submission" date="2021-02" db="EMBL/GenBank/DDBJ databases">
        <authorList>
            <person name="Nowell W R."/>
        </authorList>
    </citation>
    <scope>NUCLEOTIDE SEQUENCE</scope>
</reference>
<keyword evidence="4 11" id="KW-0812">Transmembrane</keyword>
<accession>A0A813ZZF8</accession>
<evidence type="ECO:0000256" key="4">
    <source>
        <dbReference type="ARBA" id="ARBA00022692"/>
    </source>
</evidence>
<keyword evidence="2" id="KW-1003">Cell membrane</keyword>
<evidence type="ECO:0000256" key="8">
    <source>
        <dbReference type="ARBA" id="ARBA00023136"/>
    </source>
</evidence>
<evidence type="ECO:0000313" key="16">
    <source>
        <dbReference type="Proteomes" id="UP000663832"/>
    </source>
</evidence>
<keyword evidence="6 12" id="KW-1133">Transmembrane helix</keyword>
<feature type="transmembrane region" description="Helical" evidence="12">
    <location>
        <begin position="583"/>
        <end position="600"/>
    </location>
</feature>
<dbReference type="SUPFAM" id="SSF52058">
    <property type="entry name" value="L domain-like"/>
    <property type="match status" value="1"/>
</dbReference>
<dbReference type="PROSITE" id="PS50262">
    <property type="entry name" value="G_PROTEIN_RECEP_F1_2"/>
    <property type="match status" value="1"/>
</dbReference>
<keyword evidence="16" id="KW-1185">Reference proteome</keyword>
<dbReference type="Proteomes" id="UP000663877">
    <property type="component" value="Unassembled WGS sequence"/>
</dbReference>
<keyword evidence="8 12" id="KW-0472">Membrane</keyword>
<evidence type="ECO:0000256" key="3">
    <source>
        <dbReference type="ARBA" id="ARBA00022614"/>
    </source>
</evidence>
<dbReference type="PANTHER" id="PTHR24372:SF77">
    <property type="entry name" value="G-PROTEIN COUPLED RECEPTORS FAMILY 1 PROFILE DOMAIN-CONTAINING PROTEIN"/>
    <property type="match status" value="1"/>
</dbReference>
<feature type="domain" description="G-protein coupled receptors family 1 profile" evidence="13">
    <location>
        <begin position="340"/>
        <end position="600"/>
    </location>
</feature>
<feature type="transmembrane region" description="Helical" evidence="12">
    <location>
        <begin position="370"/>
        <end position="389"/>
    </location>
</feature>
<gene>
    <name evidence="14" type="ORF">BJG266_LOCUS10697</name>
    <name evidence="15" type="ORF">QVE165_LOCUS17353</name>
</gene>
<comment type="subcellular location">
    <subcellularLocation>
        <location evidence="1">Cell membrane</location>
        <topology evidence="1">Multi-pass membrane protein</topology>
    </subcellularLocation>
</comment>
<dbReference type="Pfam" id="PF00001">
    <property type="entry name" value="7tm_1"/>
    <property type="match status" value="1"/>
</dbReference>
<dbReference type="InterPro" id="IPR032675">
    <property type="entry name" value="LRR_dom_sf"/>
</dbReference>
<dbReference type="EMBL" id="CAJNOM010000100">
    <property type="protein sequence ID" value="CAF1046234.1"/>
    <property type="molecule type" value="Genomic_DNA"/>
</dbReference>
<keyword evidence="9 11" id="KW-0675">Receptor</keyword>
<evidence type="ECO:0000256" key="2">
    <source>
        <dbReference type="ARBA" id="ARBA00022475"/>
    </source>
</evidence>
<dbReference type="PANTHER" id="PTHR24372">
    <property type="entry name" value="GLYCOPROTEIN HORMONE RECEPTOR"/>
    <property type="match status" value="1"/>
</dbReference>
<organism evidence="14 17">
    <name type="scientific">Adineta steineri</name>
    <dbReference type="NCBI Taxonomy" id="433720"/>
    <lineage>
        <taxon>Eukaryota</taxon>
        <taxon>Metazoa</taxon>
        <taxon>Spiralia</taxon>
        <taxon>Gnathifera</taxon>
        <taxon>Rotifera</taxon>
        <taxon>Eurotatoria</taxon>
        <taxon>Bdelloidea</taxon>
        <taxon>Adinetida</taxon>
        <taxon>Adinetidae</taxon>
        <taxon>Adineta</taxon>
    </lineage>
</organism>
<feature type="transmembrane region" description="Helical" evidence="12">
    <location>
        <begin position="539"/>
        <end position="563"/>
    </location>
</feature>
<dbReference type="PRINTS" id="PR00237">
    <property type="entry name" value="GPCRRHODOPSN"/>
</dbReference>
<dbReference type="AlphaFoldDB" id="A0A813ZZF8"/>
<proteinExistence type="inferred from homology"/>
<dbReference type="OrthoDB" id="1883493at2759"/>
<protein>
    <recommendedName>
        <fullName evidence="13">G-protein coupled receptors family 1 profile domain-containing protein</fullName>
    </recommendedName>
</protein>
<evidence type="ECO:0000256" key="9">
    <source>
        <dbReference type="ARBA" id="ARBA00023170"/>
    </source>
</evidence>
<dbReference type="SUPFAM" id="SSF81321">
    <property type="entry name" value="Family A G protein-coupled receptor-like"/>
    <property type="match status" value="1"/>
</dbReference>
<dbReference type="EMBL" id="CAJNOI010000038">
    <property type="protein sequence ID" value="CAF0905264.1"/>
    <property type="molecule type" value="Genomic_DNA"/>
</dbReference>
<dbReference type="GO" id="GO:0009755">
    <property type="term" value="P:hormone-mediated signaling pathway"/>
    <property type="evidence" value="ECO:0007669"/>
    <property type="project" value="TreeGrafter"/>
</dbReference>
<evidence type="ECO:0000313" key="17">
    <source>
        <dbReference type="Proteomes" id="UP000663877"/>
    </source>
</evidence>
<keyword evidence="7 11" id="KW-0297">G-protein coupled receptor</keyword>
<evidence type="ECO:0000259" key="13">
    <source>
        <dbReference type="PROSITE" id="PS50262"/>
    </source>
</evidence>
<comment type="similarity">
    <text evidence="11">Belongs to the G-protein coupled receptor 1 family.</text>
</comment>
<dbReference type="InterPro" id="IPR000276">
    <property type="entry name" value="GPCR_Rhodpsn"/>
</dbReference>
<dbReference type="GO" id="GO:0007189">
    <property type="term" value="P:adenylate cyclase-activating G protein-coupled receptor signaling pathway"/>
    <property type="evidence" value="ECO:0007669"/>
    <property type="project" value="TreeGrafter"/>
</dbReference>
<comment type="caution">
    <text evidence="14">The sequence shown here is derived from an EMBL/GenBank/DDBJ whole genome shotgun (WGS) entry which is preliminary data.</text>
</comment>
<feature type="transmembrane region" description="Helical" evidence="12">
    <location>
        <begin position="453"/>
        <end position="475"/>
    </location>
</feature>
<dbReference type="Proteomes" id="UP000663832">
    <property type="component" value="Unassembled WGS sequence"/>
</dbReference>
<evidence type="ECO:0000256" key="10">
    <source>
        <dbReference type="ARBA" id="ARBA00023224"/>
    </source>
</evidence>
<keyword evidence="3" id="KW-0433">Leucine-rich repeat</keyword>
<evidence type="ECO:0000313" key="15">
    <source>
        <dbReference type="EMBL" id="CAF1046234.1"/>
    </source>
</evidence>
<keyword evidence="10 11" id="KW-0807">Transducer</keyword>